<feature type="domain" description="Nudix hydrolase" evidence="1">
    <location>
        <begin position="86"/>
        <end position="228"/>
    </location>
</feature>
<sequence length="228" mass="26213">MQWKTLLLNQSINIHITPSPQKIPLFLRNEVDFIWDNKKKQFPKLFNGRVFNVASLSPDIISGYWTEYKKVLAQTEKPELYSELAIRSLAVIGLIQCPEGFVLGKRTVKSVYLPGYWQSPPAGTVESRGGNDEVDLIQQLYAEAEEELGLHAHHLMDPKIISATEHTDTHIIDIGILLKTNLLFQEVFDLWKQNNNPEYDELLCCVDYESLPENTLPTTRFLIQNWSE</sequence>
<dbReference type="PROSITE" id="PS51462">
    <property type="entry name" value="NUDIX"/>
    <property type="match status" value="1"/>
</dbReference>
<reference evidence="3" key="1">
    <citation type="submission" date="2014-06" db="EMBL/GenBank/DDBJ databases">
        <authorList>
            <person name="Winans N.J."/>
            <person name="Newell P.D."/>
            <person name="Douglas A.E."/>
        </authorList>
    </citation>
    <scope>NUCLEOTIDE SEQUENCE [LARGE SCALE GENOMIC DNA]</scope>
    <source>
        <strain evidence="3">DmL_052</strain>
    </source>
</reference>
<protein>
    <recommendedName>
        <fullName evidence="1">Nudix hydrolase domain-containing protein</fullName>
    </recommendedName>
</protein>
<keyword evidence="3" id="KW-1185">Reference proteome</keyword>
<name>A0A251ZXR3_9PROT</name>
<dbReference type="InterPro" id="IPR000086">
    <property type="entry name" value="NUDIX_hydrolase_dom"/>
</dbReference>
<dbReference type="EMBL" id="JOPB01000001">
    <property type="protein sequence ID" value="OUI79441.1"/>
    <property type="molecule type" value="Genomic_DNA"/>
</dbReference>
<proteinExistence type="predicted"/>
<dbReference type="Proteomes" id="UP000194946">
    <property type="component" value="Unassembled WGS sequence"/>
</dbReference>
<evidence type="ECO:0000313" key="3">
    <source>
        <dbReference type="Proteomes" id="UP000194946"/>
    </source>
</evidence>
<accession>A0A251ZXR3</accession>
<comment type="caution">
    <text evidence="2">The sequence shown here is derived from an EMBL/GenBank/DDBJ whole genome shotgun (WGS) entry which is preliminary data.</text>
</comment>
<dbReference type="Gene3D" id="3.90.79.10">
    <property type="entry name" value="Nucleoside Triphosphate Pyrophosphohydrolase"/>
    <property type="match status" value="1"/>
</dbReference>
<organism evidence="2 3">
    <name type="scientific">Commensalibacter intestini</name>
    <dbReference type="NCBI Taxonomy" id="479936"/>
    <lineage>
        <taxon>Bacteria</taxon>
        <taxon>Pseudomonadati</taxon>
        <taxon>Pseudomonadota</taxon>
        <taxon>Alphaproteobacteria</taxon>
        <taxon>Acetobacterales</taxon>
        <taxon>Acetobacteraceae</taxon>
    </lineage>
</organism>
<dbReference type="SUPFAM" id="SSF55811">
    <property type="entry name" value="Nudix"/>
    <property type="match status" value="1"/>
</dbReference>
<dbReference type="AlphaFoldDB" id="A0A251ZXR3"/>
<gene>
    <name evidence="2" type="ORF">HK18_02460</name>
</gene>
<evidence type="ECO:0000259" key="1">
    <source>
        <dbReference type="PROSITE" id="PS51462"/>
    </source>
</evidence>
<dbReference type="GO" id="GO:0003824">
    <property type="term" value="F:catalytic activity"/>
    <property type="evidence" value="ECO:0007669"/>
    <property type="project" value="UniProtKB-ARBA"/>
</dbReference>
<dbReference type="RefSeq" id="WP_086631758.1">
    <property type="nucleotide sequence ID" value="NZ_JOPB01000001.1"/>
</dbReference>
<evidence type="ECO:0000313" key="2">
    <source>
        <dbReference type="EMBL" id="OUI79441.1"/>
    </source>
</evidence>
<dbReference type="InterPro" id="IPR015797">
    <property type="entry name" value="NUDIX_hydrolase-like_dom_sf"/>
</dbReference>